<dbReference type="AlphaFoldDB" id="A0A1H0Y3J2"/>
<name>A0A1H0Y3J2_9MICO</name>
<keyword evidence="1" id="KW-0472">Membrane</keyword>
<feature type="transmembrane region" description="Helical" evidence="1">
    <location>
        <begin position="55"/>
        <end position="78"/>
    </location>
</feature>
<feature type="transmembrane region" description="Helical" evidence="1">
    <location>
        <begin position="28"/>
        <end position="48"/>
    </location>
</feature>
<gene>
    <name evidence="2" type="ORF">SAMN04488565_0487</name>
</gene>
<dbReference type="RefSeq" id="WP_143025951.1">
    <property type="nucleotide sequence ID" value="NZ_FNKB01000001.1"/>
</dbReference>
<feature type="transmembrane region" description="Helical" evidence="1">
    <location>
        <begin position="112"/>
        <end position="135"/>
    </location>
</feature>
<feature type="transmembrane region" description="Helical" evidence="1">
    <location>
        <begin position="147"/>
        <end position="166"/>
    </location>
</feature>
<dbReference type="Proteomes" id="UP000182690">
    <property type="component" value="Unassembled WGS sequence"/>
</dbReference>
<evidence type="ECO:0000256" key="1">
    <source>
        <dbReference type="SAM" id="Phobius"/>
    </source>
</evidence>
<dbReference type="STRING" id="1079994.SAMN04488565_0487"/>
<reference evidence="2 3" key="1">
    <citation type="submission" date="2016-10" db="EMBL/GenBank/DDBJ databases">
        <authorList>
            <person name="de Groot N.N."/>
        </authorList>
    </citation>
    <scope>NUCLEOTIDE SEQUENCE [LARGE SCALE GENOMIC DNA]</scope>
    <source>
        <strain evidence="2 3">DSM 22788</strain>
    </source>
</reference>
<protein>
    <submittedName>
        <fullName evidence="2">Uncharacterized protein</fullName>
    </submittedName>
</protein>
<sequence>MIIDRFRLPIVGDPPPLKPESRSPTVRILGACAVGILGGVLSIALIVGGQLTPKLLFMGTVYGVIAYFCWGRVMMAVWPSKRTMYLPGSVSYEQQSGRLRMRTPLAAKTTFVAFWALGLIGSGASSTVALCWSVAEATGWEKSWIRMGLVSLFLPLGIGILISTFWRVRTTCGVSLAPTSICGQAEGMRLEEVPWESLRAASVGETPATKFTPLFTSLRLTTDRGAFHASSAALGSDPHSVRCVIEFFQQHPEHRNALEDPRAALELVRNAMLSGWRGTEAAA</sequence>
<accession>A0A1H0Y3J2</accession>
<keyword evidence="1" id="KW-0812">Transmembrane</keyword>
<proteinExistence type="predicted"/>
<dbReference type="EMBL" id="FNKB01000001">
    <property type="protein sequence ID" value="SDQ09739.1"/>
    <property type="molecule type" value="Genomic_DNA"/>
</dbReference>
<evidence type="ECO:0000313" key="3">
    <source>
        <dbReference type="Proteomes" id="UP000182690"/>
    </source>
</evidence>
<organism evidence="2 3">
    <name type="scientific">Leucobacter chromiiresistens</name>
    <dbReference type="NCBI Taxonomy" id="1079994"/>
    <lineage>
        <taxon>Bacteria</taxon>
        <taxon>Bacillati</taxon>
        <taxon>Actinomycetota</taxon>
        <taxon>Actinomycetes</taxon>
        <taxon>Micrococcales</taxon>
        <taxon>Microbacteriaceae</taxon>
        <taxon>Leucobacter</taxon>
    </lineage>
</organism>
<dbReference type="OrthoDB" id="5110284at2"/>
<keyword evidence="1" id="KW-1133">Transmembrane helix</keyword>
<evidence type="ECO:0000313" key="2">
    <source>
        <dbReference type="EMBL" id="SDQ09739.1"/>
    </source>
</evidence>